<accession>A0A1M5ULV7</accession>
<sequence length="283" mass="29105">MKIAITGASGHLGCLVIERLGAKVPAGDIVALARTPSKAAGLGVEVREADYTRPDTLDKALAGVDTLLMISGSEIGQRVAQHRNIIEAAKKAGVKRVAYTSLLHAERSTLSLAPEHAETEALLKASGLSVTLLRNGWYTENYTASVGPAVAHGAFIGSAGQGKIASAARADFADAAVAVLTTAGHEGKTYELAGDSAYTLAELAAEISRQTGRNIPYKDLPPADYAAALTAAGLPAPWPEALASFDAEAAKGALFDDSRQLSKLIGRPTTPLKDSIAAALAPA</sequence>
<dbReference type="InterPro" id="IPR036291">
    <property type="entry name" value="NAD(P)-bd_dom_sf"/>
</dbReference>
<dbReference type="OrthoDB" id="5510591at2"/>
<dbReference type="InterPro" id="IPR016040">
    <property type="entry name" value="NAD(P)-bd_dom"/>
</dbReference>
<dbReference type="Gene3D" id="3.90.25.10">
    <property type="entry name" value="UDP-galactose 4-epimerase, domain 1"/>
    <property type="match status" value="1"/>
</dbReference>
<dbReference type="Gene3D" id="3.40.50.720">
    <property type="entry name" value="NAD(P)-binding Rossmann-like Domain"/>
    <property type="match status" value="1"/>
</dbReference>
<gene>
    <name evidence="2" type="ORF">SAMN04488135_10438</name>
</gene>
<dbReference type="EMBL" id="FQXE01000004">
    <property type="protein sequence ID" value="SHH63941.1"/>
    <property type="molecule type" value="Genomic_DNA"/>
</dbReference>
<keyword evidence="3" id="KW-1185">Reference proteome</keyword>
<dbReference type="PANTHER" id="PTHR47129">
    <property type="entry name" value="QUINONE OXIDOREDUCTASE 2"/>
    <property type="match status" value="1"/>
</dbReference>
<dbReference type="RefSeq" id="WP_073102737.1">
    <property type="nucleotide sequence ID" value="NZ_FQXE01000004.1"/>
</dbReference>
<name>A0A1M5ULV7_9BURK</name>
<dbReference type="InterPro" id="IPR052718">
    <property type="entry name" value="NmrA-type_oxidoreductase"/>
</dbReference>
<feature type="domain" description="NAD(P)-binding" evidence="1">
    <location>
        <begin position="7"/>
        <end position="181"/>
    </location>
</feature>
<evidence type="ECO:0000313" key="3">
    <source>
        <dbReference type="Proteomes" id="UP000184226"/>
    </source>
</evidence>
<dbReference type="STRING" id="658167.SAMN04488135_10438"/>
<dbReference type="AlphaFoldDB" id="A0A1M5ULV7"/>
<reference evidence="2 3" key="1">
    <citation type="submission" date="2016-11" db="EMBL/GenBank/DDBJ databases">
        <authorList>
            <person name="Jaros S."/>
            <person name="Januszkiewicz K."/>
            <person name="Wedrychowicz H."/>
        </authorList>
    </citation>
    <scope>NUCLEOTIDE SEQUENCE [LARGE SCALE GENOMIC DNA]</scope>
    <source>
        <strain evidence="2 3">CGMCC 1.10190</strain>
    </source>
</reference>
<evidence type="ECO:0000313" key="2">
    <source>
        <dbReference type="EMBL" id="SHH63941.1"/>
    </source>
</evidence>
<evidence type="ECO:0000259" key="1">
    <source>
        <dbReference type="Pfam" id="PF13460"/>
    </source>
</evidence>
<dbReference type="Pfam" id="PF13460">
    <property type="entry name" value="NAD_binding_10"/>
    <property type="match status" value="1"/>
</dbReference>
<dbReference type="SUPFAM" id="SSF51735">
    <property type="entry name" value="NAD(P)-binding Rossmann-fold domains"/>
    <property type="match status" value="1"/>
</dbReference>
<dbReference type="Proteomes" id="UP000184226">
    <property type="component" value="Unassembled WGS sequence"/>
</dbReference>
<dbReference type="PANTHER" id="PTHR47129:SF1">
    <property type="entry name" value="NMRA-LIKE DOMAIN-CONTAINING PROTEIN"/>
    <property type="match status" value="1"/>
</dbReference>
<organism evidence="2 3">
    <name type="scientific">Pollutimonas bauzanensis</name>
    <dbReference type="NCBI Taxonomy" id="658167"/>
    <lineage>
        <taxon>Bacteria</taxon>
        <taxon>Pseudomonadati</taxon>
        <taxon>Pseudomonadota</taxon>
        <taxon>Betaproteobacteria</taxon>
        <taxon>Burkholderiales</taxon>
        <taxon>Alcaligenaceae</taxon>
        <taxon>Pollutimonas</taxon>
    </lineage>
</organism>
<dbReference type="CDD" id="cd05269">
    <property type="entry name" value="TMR_SDR_a"/>
    <property type="match status" value="1"/>
</dbReference>
<proteinExistence type="predicted"/>
<protein>
    <submittedName>
        <fullName evidence="2">NAD(P)H dehydrogenase (Quinone)</fullName>
    </submittedName>
</protein>